<accession>A0A433RU89</accession>
<dbReference type="EMBL" id="JTFC01000031">
    <property type="protein sequence ID" value="RUS55719.1"/>
    <property type="molecule type" value="Genomic_DNA"/>
</dbReference>
<dbReference type="InterPro" id="IPR000515">
    <property type="entry name" value="MetI-like"/>
</dbReference>
<keyword evidence="11" id="KW-1185">Reference proteome</keyword>
<protein>
    <submittedName>
        <fullName evidence="10">Methionine ABC transporter permease</fullName>
    </submittedName>
</protein>
<dbReference type="FunFam" id="1.10.3720.10:FF:000002">
    <property type="entry name" value="D-methionine ABC transporter permease MetI"/>
    <property type="match status" value="1"/>
</dbReference>
<name>A0A433RU89_9BACL</name>
<evidence type="ECO:0000256" key="4">
    <source>
        <dbReference type="ARBA" id="ARBA00022475"/>
    </source>
</evidence>
<organism evidence="10 11">
    <name type="scientific">Candidatus Kurthia intestinigallinarum</name>
    <dbReference type="NCBI Taxonomy" id="1562256"/>
    <lineage>
        <taxon>Bacteria</taxon>
        <taxon>Bacillati</taxon>
        <taxon>Bacillota</taxon>
        <taxon>Bacilli</taxon>
        <taxon>Bacillales</taxon>
        <taxon>Caryophanaceae</taxon>
        <taxon>Kurthia</taxon>
    </lineage>
</organism>
<dbReference type="PANTHER" id="PTHR30450:SF1">
    <property type="entry name" value="D-METHIONINE TRANSPORT SYSTEM PERMEASE PROTEIN METI-RELATED"/>
    <property type="match status" value="1"/>
</dbReference>
<dbReference type="Pfam" id="PF00528">
    <property type="entry name" value="BPD_transp_1"/>
    <property type="match status" value="1"/>
</dbReference>
<feature type="transmembrane region" description="Helical" evidence="8">
    <location>
        <begin position="102"/>
        <end position="120"/>
    </location>
</feature>
<dbReference type="InterPro" id="IPR051322">
    <property type="entry name" value="AA_ABC_Transporter_Permease"/>
</dbReference>
<feature type="transmembrane region" description="Helical" evidence="8">
    <location>
        <begin position="199"/>
        <end position="219"/>
    </location>
</feature>
<feature type="domain" description="ABC transmembrane type-1" evidence="9">
    <location>
        <begin position="18"/>
        <end position="219"/>
    </location>
</feature>
<dbReference type="CDD" id="cd06261">
    <property type="entry name" value="TM_PBP2"/>
    <property type="match status" value="1"/>
</dbReference>
<comment type="caution">
    <text evidence="10">The sequence shown here is derived from an EMBL/GenBank/DDBJ whole genome shotgun (WGS) entry which is preliminary data.</text>
</comment>
<keyword evidence="5 8" id="KW-0812">Transmembrane</keyword>
<dbReference type="GO" id="GO:0005886">
    <property type="term" value="C:plasma membrane"/>
    <property type="evidence" value="ECO:0007669"/>
    <property type="project" value="UniProtKB-SubCell"/>
</dbReference>
<evidence type="ECO:0000256" key="5">
    <source>
        <dbReference type="ARBA" id="ARBA00022692"/>
    </source>
</evidence>
<keyword evidence="4" id="KW-1003">Cell membrane</keyword>
<dbReference type="OrthoDB" id="9793490at2"/>
<evidence type="ECO:0000313" key="10">
    <source>
        <dbReference type="EMBL" id="RUS55719.1"/>
    </source>
</evidence>
<keyword evidence="7 8" id="KW-0472">Membrane</keyword>
<dbReference type="Gene3D" id="1.10.3720.10">
    <property type="entry name" value="MetI-like"/>
    <property type="match status" value="1"/>
</dbReference>
<evidence type="ECO:0000256" key="1">
    <source>
        <dbReference type="ARBA" id="ARBA00004651"/>
    </source>
</evidence>
<evidence type="ECO:0000256" key="7">
    <source>
        <dbReference type="ARBA" id="ARBA00023136"/>
    </source>
</evidence>
<comment type="subcellular location">
    <subcellularLocation>
        <location evidence="1 8">Cell membrane</location>
        <topology evidence="1 8">Multi-pass membrane protein</topology>
    </subcellularLocation>
</comment>
<dbReference type="Proteomes" id="UP000288623">
    <property type="component" value="Unassembled WGS sequence"/>
</dbReference>
<dbReference type="PROSITE" id="PS50928">
    <property type="entry name" value="ABC_TM1"/>
    <property type="match status" value="1"/>
</dbReference>
<evidence type="ECO:0000256" key="8">
    <source>
        <dbReference type="RuleBase" id="RU363032"/>
    </source>
</evidence>
<evidence type="ECO:0000256" key="2">
    <source>
        <dbReference type="ARBA" id="ARBA00007069"/>
    </source>
</evidence>
<evidence type="ECO:0000256" key="3">
    <source>
        <dbReference type="ARBA" id="ARBA00022448"/>
    </source>
</evidence>
<dbReference type="AlphaFoldDB" id="A0A433RU89"/>
<evidence type="ECO:0000256" key="6">
    <source>
        <dbReference type="ARBA" id="ARBA00022989"/>
    </source>
</evidence>
<dbReference type="RefSeq" id="WP_020189025.1">
    <property type="nucleotide sequence ID" value="NZ_JTFC01000031.1"/>
</dbReference>
<dbReference type="PANTHER" id="PTHR30450">
    <property type="entry name" value="ABC TRANSPORTER PERMEASE"/>
    <property type="match status" value="1"/>
</dbReference>
<keyword evidence="6 8" id="KW-1133">Transmembrane helix</keyword>
<evidence type="ECO:0000259" key="9">
    <source>
        <dbReference type="PROSITE" id="PS50928"/>
    </source>
</evidence>
<feature type="transmembrane region" description="Helical" evidence="8">
    <location>
        <begin position="20"/>
        <end position="46"/>
    </location>
</feature>
<gene>
    <name evidence="10" type="ORF">QI30_12465</name>
</gene>
<dbReference type="InterPro" id="IPR035906">
    <property type="entry name" value="MetI-like_sf"/>
</dbReference>
<evidence type="ECO:0000313" key="11">
    <source>
        <dbReference type="Proteomes" id="UP000288623"/>
    </source>
</evidence>
<dbReference type="SUPFAM" id="SSF161098">
    <property type="entry name" value="MetI-like"/>
    <property type="match status" value="1"/>
</dbReference>
<dbReference type="GO" id="GO:0048473">
    <property type="term" value="P:D-methionine transmembrane transport"/>
    <property type="evidence" value="ECO:0007669"/>
    <property type="project" value="TreeGrafter"/>
</dbReference>
<feature type="transmembrane region" description="Helical" evidence="8">
    <location>
        <begin position="67"/>
        <end position="90"/>
    </location>
</feature>
<reference evidence="10 11" key="1">
    <citation type="submission" date="2014-11" db="EMBL/GenBank/DDBJ databases">
        <title>Genome sequence and analysis of novel Kurthia sp.</title>
        <authorList>
            <person name="Lawson J.N."/>
            <person name="Gonzalez J.E."/>
            <person name="Rinauldi L."/>
            <person name="Xuan Z."/>
            <person name="Firman A."/>
            <person name="Shaddox L."/>
            <person name="Trudeau A."/>
            <person name="Shah S."/>
            <person name="Reiman D."/>
        </authorList>
    </citation>
    <scope>NUCLEOTIDE SEQUENCE [LARGE SCALE GENOMIC DNA]</scope>
    <source>
        <strain evidence="10 11">3B1D</strain>
    </source>
</reference>
<proteinExistence type="inferred from homology"/>
<feature type="transmembrane region" description="Helical" evidence="8">
    <location>
        <begin position="157"/>
        <end position="179"/>
    </location>
</feature>
<sequence>MFDFAHFTSMLPDIWTSFGQTLLMVGISLVVVLVIGLPLGLLLFITSHGFFAVRNSGKKVNRIVNNVLSFVINFVRSIPYIILLVALIPLTKVLIGDTTGPLAVSVSLSVAAIPFFARLVETSLKEISKGVIEAAIAAGASPWLIIKEVLLPEAKSGIIQGITMTIISLIAYSAMAGTIGGGGVGDLAIRFGYYRYDDTIMIATIVILVILVQAVQILGDTIAKKVNRK</sequence>
<keyword evidence="3 8" id="KW-0813">Transport</keyword>
<comment type="similarity">
    <text evidence="2">Belongs to the binding-protein-dependent transport system permease family. CysTW subfamily.</text>
</comment>